<sequence>MIPFAHLINKQMLNPKNKKKEQKILTTKGLGATGNVEYVELVIITRKRDDDPKAIKYVDVAYLQSLRENRDAVFQVASNFNGVEAQSEIVKPDAPGFTEKYYADRTQGPAASISAGAGAILRVHGAFIDSHKNNPELWSQSGDKQINFLEKLGDYYPIRNGYVMFTGDESKFPKFQTNFQEYKKKLLSTLVCYHKNQQVVTGHRNGALLEKCTDPQQKVDQVMCAAVNIFQGKSGSTNAHQVNIEDKCQLVLDMAYQGTYLCALNNGRKKIFLTLVGGGIFGNKKEWIYDAIIRAHKMWGVKGKSSLEKVYLVVFNPKDIEKLFIDKATAAKIPIIREEKEGPPETD</sequence>
<dbReference type="InterPro" id="IPR043472">
    <property type="entry name" value="Macro_dom-like"/>
</dbReference>
<protein>
    <recommendedName>
        <fullName evidence="2">Macro domain-containing protein</fullName>
    </recommendedName>
</protein>
<name>A0A6B2L6C0_9EUKA</name>
<dbReference type="SUPFAM" id="SSF52949">
    <property type="entry name" value="Macro domain-like"/>
    <property type="match status" value="1"/>
</dbReference>
<dbReference type="PANTHER" id="PTHR35609:SF1">
    <property type="entry name" value="MACRO DOMAIN-CONTAINING PROTEIN"/>
    <property type="match status" value="1"/>
</dbReference>
<dbReference type="PANTHER" id="PTHR35609">
    <property type="entry name" value="MACRO DOMAIN-CONTAINING PROTEIN"/>
    <property type="match status" value="1"/>
</dbReference>
<dbReference type="EMBL" id="GIBP01003458">
    <property type="protein sequence ID" value="NDV32427.1"/>
    <property type="molecule type" value="Transcribed_RNA"/>
</dbReference>
<dbReference type="Gene3D" id="3.40.220.10">
    <property type="entry name" value="Leucine Aminopeptidase, subunit E, domain 1"/>
    <property type="match status" value="1"/>
</dbReference>
<reference evidence="1" key="1">
    <citation type="journal article" date="2020" name="J. Eukaryot. Microbiol.">
        <title>De novo Sequencing, Assembly and Annotation of the Transcriptome for the Free-Living Testate Amoeba Arcella intermedia.</title>
        <authorList>
            <person name="Ribeiro G.M."/>
            <person name="Porfirio-Sousa A.L."/>
            <person name="Maurer-Alcala X.X."/>
            <person name="Katz L.A."/>
            <person name="Lahr D.J.G."/>
        </authorList>
    </citation>
    <scope>NUCLEOTIDE SEQUENCE</scope>
</reference>
<proteinExistence type="predicted"/>
<dbReference type="AlphaFoldDB" id="A0A6B2L6C0"/>
<evidence type="ECO:0008006" key="2">
    <source>
        <dbReference type="Google" id="ProtNLM"/>
    </source>
</evidence>
<accession>A0A6B2L6C0</accession>
<organism evidence="1">
    <name type="scientific">Arcella intermedia</name>
    <dbReference type="NCBI Taxonomy" id="1963864"/>
    <lineage>
        <taxon>Eukaryota</taxon>
        <taxon>Amoebozoa</taxon>
        <taxon>Tubulinea</taxon>
        <taxon>Elardia</taxon>
        <taxon>Arcellinida</taxon>
        <taxon>Sphaerothecina</taxon>
        <taxon>Arcellidae</taxon>
        <taxon>Arcella</taxon>
    </lineage>
</organism>
<evidence type="ECO:0000313" key="1">
    <source>
        <dbReference type="EMBL" id="NDV32427.1"/>
    </source>
</evidence>